<feature type="domain" description="DUF2326" evidence="2">
    <location>
        <begin position="432"/>
        <end position="565"/>
    </location>
</feature>
<feature type="coiled-coil region" evidence="1">
    <location>
        <begin position="328"/>
        <end position="355"/>
    </location>
</feature>
<dbReference type="EMBL" id="JAVIZC010000002">
    <property type="protein sequence ID" value="MDR6101772.1"/>
    <property type="molecule type" value="Genomic_DNA"/>
</dbReference>
<comment type="caution">
    <text evidence="3">The sequence shown here is derived from an EMBL/GenBank/DDBJ whole genome shotgun (WGS) entry which is preliminary data.</text>
</comment>
<sequence length="570" mass="65802">MQIDRLYTEPATIEPVIFDAGVNVILGESDDTSSKNNGVGKSLCIEFLNFALLKRKSESRVAKIPKATFDPSILICVDFRMNGSRYTIKRSLEHSERPRIVLDGQETNFAKIEDATHFLTSRMFPDGKTPPVGFREILGPLIRDERSEFKSIVSCFDTKFRIPDNYAPHLMLLGIDLGIYRVIKDIQKELDAIGTEEGRIKDSVQLVRQKSLDEARSDLNVLDEEVEAIREGIDALENSPAYDIVKGEILDIEDRMAELRSRKEVLVRRSASLTPIAVEPNIDSDEVRDFYDQMRSGLGTSIVRELDEVLAFKAKIEQFQRHLLDEKSRVLQVEIRDINKQLAELDRRYAKLVSVLDQEGQLRNLRQTYASFQAKSDELGQLKGFFSRYDQLLVEKQAKKTEIEKEKLRLQESILIADDRVRSFEKTILLIHQFIQGNRRASFEVRTTTKKQVVEIVLRIDDDGSHSVEREKVFIYDIALLLNDFTKARHPGLLVHDNIFDVDDDTLQKSLEFILTRAAFDDEQQYILTLNLDRIQHCREEVWYEELEHNVVATFTKSNRFLKTHYQEVG</sequence>
<evidence type="ECO:0000313" key="4">
    <source>
        <dbReference type="Proteomes" id="UP001255601"/>
    </source>
</evidence>
<evidence type="ECO:0000256" key="1">
    <source>
        <dbReference type="SAM" id="Coils"/>
    </source>
</evidence>
<dbReference type="Pfam" id="PF10088">
    <property type="entry name" value="DUF2326"/>
    <property type="match status" value="1"/>
</dbReference>
<protein>
    <submittedName>
        <fullName evidence="3">Uncharacterized protein YydD (DUF2326 family)</fullName>
    </submittedName>
</protein>
<evidence type="ECO:0000313" key="3">
    <source>
        <dbReference type="EMBL" id="MDR6101772.1"/>
    </source>
</evidence>
<dbReference type="InterPro" id="IPR018760">
    <property type="entry name" value="DUF2326"/>
</dbReference>
<dbReference type="Proteomes" id="UP001255601">
    <property type="component" value="Unassembled WGS sequence"/>
</dbReference>
<dbReference type="InterPro" id="IPR027417">
    <property type="entry name" value="P-loop_NTPase"/>
</dbReference>
<organism evidence="3 4">
    <name type="scientific">Agrobacterium larrymoorei</name>
    <dbReference type="NCBI Taxonomy" id="160699"/>
    <lineage>
        <taxon>Bacteria</taxon>
        <taxon>Pseudomonadati</taxon>
        <taxon>Pseudomonadota</taxon>
        <taxon>Alphaproteobacteria</taxon>
        <taxon>Hyphomicrobiales</taxon>
        <taxon>Rhizobiaceae</taxon>
        <taxon>Rhizobium/Agrobacterium group</taxon>
        <taxon>Agrobacterium</taxon>
    </lineage>
</organism>
<evidence type="ECO:0000259" key="2">
    <source>
        <dbReference type="Pfam" id="PF10088"/>
    </source>
</evidence>
<dbReference type="Gene3D" id="3.40.50.300">
    <property type="entry name" value="P-loop containing nucleotide triphosphate hydrolases"/>
    <property type="match status" value="1"/>
</dbReference>
<proteinExistence type="predicted"/>
<accession>A0AAJ2EUT2</accession>
<dbReference type="AlphaFoldDB" id="A0AAJ2EUT2"/>
<dbReference type="RefSeq" id="WP_309770688.1">
    <property type="nucleotide sequence ID" value="NZ_JAVIZC010000002.1"/>
</dbReference>
<keyword evidence="1" id="KW-0175">Coiled coil</keyword>
<name>A0AAJ2EUT2_9HYPH</name>
<gene>
    <name evidence="3" type="ORF">QE369_001969</name>
</gene>
<reference evidence="3" key="1">
    <citation type="submission" date="2023-08" db="EMBL/GenBank/DDBJ databases">
        <title>Functional and genomic diversity of the sorghum phyllosphere microbiome.</title>
        <authorList>
            <person name="Shade A."/>
        </authorList>
    </citation>
    <scope>NUCLEOTIDE SEQUENCE</scope>
    <source>
        <strain evidence="3">SORGH_AS_0974</strain>
    </source>
</reference>
<feature type="coiled-coil region" evidence="1">
    <location>
        <begin position="212"/>
        <end position="269"/>
    </location>
</feature>